<reference evidence="1 2" key="1">
    <citation type="journal article" date="2020" name="PLoS ONE">
        <title>Weirdo19ES is a novel singleton mycobacteriophage that selects for glycolipid deficient phage-resistant M. smegmatis mutants.</title>
        <authorList>
            <person name="Suarez C.A."/>
            <person name="Franceschelli J.J."/>
            <person name="Tasselli S.E."/>
            <person name="Morbidoni H.R."/>
        </authorList>
    </citation>
    <scope>NUCLEOTIDE SEQUENCE [LARGE SCALE GENOMIC DNA]</scope>
</reference>
<sequence length="281" mass="30993">MFATQDNNRSPQRVPAAPVRGHVAELIAAGLPPSEIARLAGVETRRVLTLINPDRTERGTARTGDPSRHMMSSRIAAALLALPIPESMFVDAVGPVRRLRALVRIGYPFDILANVLGYTEDLLRELAFGDPIVIDTELAGLLADLFDRWHMTPGPSDEARELGRRNRFAAPLAWAIDDDDTAGMIDDPAAEPDGLPLHTDPRWRKVGDDFPDIVADHRALGRFDEEIAAILGLSLNTFAKRLHNRRIPERRRGDGRTNVVRPPLYGARYSLRLPARMGAAS</sequence>
<dbReference type="Proteomes" id="UP000501191">
    <property type="component" value="Segment"/>
</dbReference>
<evidence type="ECO:0000313" key="1">
    <source>
        <dbReference type="EMBL" id="QEA10816.1"/>
    </source>
</evidence>
<dbReference type="GeneID" id="63911484"/>
<dbReference type="KEGG" id="vg:63911484"/>
<dbReference type="EMBL" id="MN103533">
    <property type="protein sequence ID" value="QEA10816.1"/>
    <property type="molecule type" value="Genomic_DNA"/>
</dbReference>
<proteinExistence type="predicted"/>
<protein>
    <submittedName>
        <fullName evidence="1">HTH DNA-binding protein</fullName>
    </submittedName>
</protein>
<evidence type="ECO:0000313" key="2">
    <source>
        <dbReference type="Proteomes" id="UP000501191"/>
    </source>
</evidence>
<dbReference type="RefSeq" id="YP_010050749.1">
    <property type="nucleotide sequence ID" value="NC_054433.1"/>
</dbReference>
<organism evidence="1 2">
    <name type="scientific">Mycobacterium phage Weirdo19</name>
    <dbReference type="NCBI Taxonomy" id="2601610"/>
    <lineage>
        <taxon>Viruses</taxon>
        <taxon>Duplodnaviria</taxon>
        <taxon>Heunggongvirae</taxon>
        <taxon>Uroviricota</taxon>
        <taxon>Caudoviricetes</taxon>
        <taxon>Rosariovirus</taxon>
        <taxon>Rosariovirus Weirdo19ES</taxon>
    </lineage>
</organism>
<accession>A0A6M2YSU9</accession>
<dbReference type="GO" id="GO:0003677">
    <property type="term" value="F:DNA binding"/>
    <property type="evidence" value="ECO:0007669"/>
    <property type="project" value="UniProtKB-KW"/>
</dbReference>
<name>A0A6M2YSU9_9CAUD</name>
<keyword evidence="1" id="KW-0238">DNA-binding</keyword>
<keyword evidence="2" id="KW-1185">Reference proteome</keyword>